<dbReference type="Gene3D" id="3.30.420.110">
    <property type="entry name" value="MutS, connector domain"/>
    <property type="match status" value="1"/>
</dbReference>
<evidence type="ECO:0000256" key="6">
    <source>
        <dbReference type="ARBA" id="ARBA00023125"/>
    </source>
</evidence>
<dbReference type="InterPro" id="IPR017261">
    <property type="entry name" value="DNA_mismatch_repair_MutS/MSH"/>
</dbReference>
<dbReference type="InterPro" id="IPR007861">
    <property type="entry name" value="DNA_mismatch_repair_MutS_clamp"/>
</dbReference>
<dbReference type="Pfam" id="PF01624">
    <property type="entry name" value="MutS_I"/>
    <property type="match status" value="1"/>
</dbReference>
<reference evidence="10" key="1">
    <citation type="journal article" date="2014" name="Genome Announc.">
        <title>Draft genome sequences of the altered schaedler flora, a defined bacterial community from gnotobiotic mice.</title>
        <authorList>
            <person name="Wannemuehler M.J."/>
            <person name="Overstreet A.M."/>
            <person name="Ward D.V."/>
            <person name="Phillips G.J."/>
        </authorList>
    </citation>
    <scope>NUCLEOTIDE SEQUENCE</scope>
    <source>
        <strain evidence="10">ASF457</strain>
    </source>
</reference>
<dbReference type="SMART" id="SM00534">
    <property type="entry name" value="MUTSac"/>
    <property type="match status" value="1"/>
</dbReference>
<dbReference type="GO" id="GO:0003684">
    <property type="term" value="F:damaged DNA binding"/>
    <property type="evidence" value="ECO:0007669"/>
    <property type="project" value="UniProtKB-UniRule"/>
</dbReference>
<evidence type="ECO:0000256" key="8">
    <source>
        <dbReference type="ARBA" id="ARBA00024647"/>
    </source>
</evidence>
<sequence>MQKPKNVTPAMAQFYDIKEQYPDSILFFRMGDFYEMFGDDALTASKILGIALTCRNKSSENQIPLCGIPYHSYMPYLIKLLKAGKKVAICEQLEDPKLVKGVVKRGVTRVVTPATAIDDEAVVAFDNNFLISLYAELDKIYMAAVDVTTGETYLKTIPVDTLEENTHSMEAKEIIANIDVDINNIPVTIRNSGKHYNTALNRVLSHYSVTSEKALFIEDKGYIWALAMVLDYLDDLILTTKLMLPVTLNDADNLIIDSVASSTLELTTSDYGKDNTLFFILNQTSTPMGARFLKNTITRPLRNTAQINTRLDIVEYFINNPSFLSTVNGLLSNIFDIERITSRLISGRATPKDLIWLKLSIKNIPELDAMLQSVPDIFAKYKLDAQEKLYFLIEKSINDEPPAAIKEGGIIKSGYNSHVDELRDIKHNGKSLILEIEERERKATGISQLKIGYNKVFGYYFEVSRINAAKMPAYFERKQTLANSERFITDELRELENKILNAEEKLADIEYSIFQDIRKYASSQADNLRQLAKLIAEIDTIAAFANISIKNNYSRPKILENGIINIKEGRHPVVENKSKDAFVPNDFYLDNDENRLLIITGPNMSGKSTYLRSSALIAIMAHCGCFVPADMAEIPLLDRIFTRVGASDNLSRGESTFMVEMVETANILKNATKNSLIILDEIGRGTSTFDGISIAWAVAEYILNNIGAKTLFATHYFELTEIGEKGKGAQNYTVSVEEWDNEVIFLRKVIKGTADKSYGIYVGKMAGLPESVIKRANEVLSDLENHEDISLMQEKKLPKQKQRFVQPILVFDNSHPVIDELKSIDIDNITPIQAIQILTDLKKKAAL</sequence>
<dbReference type="NCBIfam" id="NF003810">
    <property type="entry name" value="PRK05399.1"/>
    <property type="match status" value="1"/>
</dbReference>
<dbReference type="EMBL" id="CP097562">
    <property type="protein sequence ID" value="USF24001.1"/>
    <property type="molecule type" value="Genomic_DNA"/>
</dbReference>
<dbReference type="PIRSF" id="PIRSF037677">
    <property type="entry name" value="DNA_mis_repair_Msh6"/>
    <property type="match status" value="1"/>
</dbReference>
<dbReference type="OrthoDB" id="9802448at2"/>
<organism evidence="10 11">
    <name type="scientific">Mucispirillum schaedleri ASF457</name>
    <dbReference type="NCBI Taxonomy" id="1379858"/>
    <lineage>
        <taxon>Bacteria</taxon>
        <taxon>Pseudomonadati</taxon>
        <taxon>Deferribacterota</taxon>
        <taxon>Deferribacteres</taxon>
        <taxon>Deferribacterales</taxon>
        <taxon>Mucispirillaceae</taxon>
        <taxon>Mucispirillum</taxon>
    </lineage>
</organism>
<evidence type="ECO:0000256" key="5">
    <source>
        <dbReference type="ARBA" id="ARBA00022840"/>
    </source>
</evidence>
<dbReference type="InterPro" id="IPR000432">
    <property type="entry name" value="DNA_mismatch_repair_MutS_C"/>
</dbReference>
<dbReference type="InterPro" id="IPR045076">
    <property type="entry name" value="MutS"/>
</dbReference>
<dbReference type="Gene3D" id="1.10.1420.10">
    <property type="match status" value="2"/>
</dbReference>
<dbReference type="Pfam" id="PF00488">
    <property type="entry name" value="MutS_V"/>
    <property type="match status" value="1"/>
</dbReference>
<dbReference type="AlphaFoldDB" id="V2Q1P6"/>
<evidence type="ECO:0000256" key="2">
    <source>
        <dbReference type="ARBA" id="ARBA00021982"/>
    </source>
</evidence>
<evidence type="ECO:0000313" key="11">
    <source>
        <dbReference type="Proteomes" id="UP000017429"/>
    </source>
</evidence>
<dbReference type="SUPFAM" id="SSF48334">
    <property type="entry name" value="DNA repair protein MutS, domain III"/>
    <property type="match status" value="1"/>
</dbReference>
<dbReference type="FunFam" id="3.40.50.300:FF:000870">
    <property type="entry name" value="MutS protein homolog 4"/>
    <property type="match status" value="1"/>
</dbReference>
<keyword evidence="11" id="KW-1185">Reference proteome</keyword>
<dbReference type="InterPro" id="IPR036678">
    <property type="entry name" value="MutS_con_dom_sf"/>
</dbReference>
<dbReference type="Proteomes" id="UP000017429">
    <property type="component" value="Chromosome"/>
</dbReference>
<evidence type="ECO:0000256" key="9">
    <source>
        <dbReference type="HAMAP-Rule" id="MF_00096"/>
    </source>
</evidence>
<dbReference type="Pfam" id="PF05192">
    <property type="entry name" value="MutS_III"/>
    <property type="match status" value="1"/>
</dbReference>
<dbReference type="Gene3D" id="3.40.50.300">
    <property type="entry name" value="P-loop containing nucleotide triphosphate hydrolases"/>
    <property type="match status" value="1"/>
</dbReference>
<dbReference type="SMART" id="SM00533">
    <property type="entry name" value="MUTSd"/>
    <property type="match status" value="1"/>
</dbReference>
<dbReference type="InterPro" id="IPR036187">
    <property type="entry name" value="DNA_mismatch_repair_MutS_sf"/>
</dbReference>
<reference evidence="10" key="2">
    <citation type="submission" date="2022-05" db="EMBL/GenBank/DDBJ databases">
        <authorList>
            <person name="Proctor A.L."/>
            <person name="Phillips G.J."/>
            <person name="Wannemuehler M.J."/>
        </authorList>
    </citation>
    <scope>NUCLEOTIDE SEQUENCE</scope>
    <source>
        <strain evidence="10">ASF457</strain>
    </source>
</reference>
<dbReference type="NCBIfam" id="TIGR01070">
    <property type="entry name" value="mutS1"/>
    <property type="match status" value="1"/>
</dbReference>
<dbReference type="eggNOG" id="COG0249">
    <property type="taxonomic scope" value="Bacteria"/>
</dbReference>
<dbReference type="HAMAP" id="MF_00096">
    <property type="entry name" value="MutS"/>
    <property type="match status" value="1"/>
</dbReference>
<evidence type="ECO:0000256" key="7">
    <source>
        <dbReference type="ARBA" id="ARBA00023204"/>
    </source>
</evidence>
<proteinExistence type="inferred from homology"/>
<dbReference type="CDD" id="cd03284">
    <property type="entry name" value="ABC_MutS1"/>
    <property type="match status" value="1"/>
</dbReference>
<evidence type="ECO:0000256" key="4">
    <source>
        <dbReference type="ARBA" id="ARBA00022763"/>
    </source>
</evidence>
<name>V2Q1P6_9BACT</name>
<dbReference type="PROSITE" id="PS00486">
    <property type="entry name" value="DNA_MISMATCH_REPAIR_2"/>
    <property type="match status" value="1"/>
</dbReference>
<evidence type="ECO:0000256" key="1">
    <source>
        <dbReference type="ARBA" id="ARBA00006271"/>
    </source>
</evidence>
<dbReference type="SUPFAM" id="SSF52540">
    <property type="entry name" value="P-loop containing nucleoside triphosphate hydrolases"/>
    <property type="match status" value="1"/>
</dbReference>
<dbReference type="Gene3D" id="3.40.1170.10">
    <property type="entry name" value="DNA repair protein MutS, domain I"/>
    <property type="match status" value="1"/>
</dbReference>
<dbReference type="GO" id="GO:0005829">
    <property type="term" value="C:cytosol"/>
    <property type="evidence" value="ECO:0007669"/>
    <property type="project" value="TreeGrafter"/>
</dbReference>
<dbReference type="InterPro" id="IPR005748">
    <property type="entry name" value="DNA_mismatch_repair_MutS"/>
</dbReference>
<dbReference type="RefSeq" id="WP_023275372.1">
    <property type="nucleotide sequence ID" value="NZ_CP097562.1"/>
</dbReference>
<keyword evidence="7 9" id="KW-0234">DNA repair</keyword>
<keyword evidence="3 9" id="KW-0547">Nucleotide-binding</keyword>
<dbReference type="SUPFAM" id="SSF53150">
    <property type="entry name" value="DNA repair protein MutS, domain II"/>
    <property type="match status" value="1"/>
</dbReference>
<keyword evidence="6 9" id="KW-0238">DNA-binding</keyword>
<reference evidence="10" key="3">
    <citation type="submission" date="2022-06" db="EMBL/GenBank/DDBJ databases">
        <title>Resources to Facilitate Use of the Altered Schaedler Flora (ASF) Mouse Model to Study Microbiome Function.</title>
        <authorList>
            <person name="Proctor A."/>
            <person name="Parvinroo S."/>
            <person name="Richie T."/>
            <person name="Jia X."/>
            <person name="Lee S.T.M."/>
            <person name="Karp P.D."/>
            <person name="Paley S."/>
            <person name="Kostic A.D."/>
            <person name="Pierre J.F."/>
            <person name="Wannemuehler M.J."/>
            <person name="Phillips G.J."/>
        </authorList>
    </citation>
    <scope>NUCLEOTIDE SEQUENCE</scope>
    <source>
        <strain evidence="10">ASF457</strain>
    </source>
</reference>
<dbReference type="InterPro" id="IPR007696">
    <property type="entry name" value="DNA_mismatch_repair_MutS_core"/>
</dbReference>
<dbReference type="FunFam" id="3.40.1170.10:FF:000001">
    <property type="entry name" value="DNA mismatch repair protein MutS"/>
    <property type="match status" value="1"/>
</dbReference>
<evidence type="ECO:0000256" key="3">
    <source>
        <dbReference type="ARBA" id="ARBA00022741"/>
    </source>
</evidence>
<keyword evidence="5 9" id="KW-0067">ATP-binding</keyword>
<dbReference type="GO" id="GO:0005524">
    <property type="term" value="F:ATP binding"/>
    <property type="evidence" value="ECO:0007669"/>
    <property type="project" value="UniProtKB-UniRule"/>
</dbReference>
<feature type="binding site" evidence="9">
    <location>
        <begin position="601"/>
        <end position="608"/>
    </location>
    <ligand>
        <name>ATP</name>
        <dbReference type="ChEBI" id="CHEBI:30616"/>
    </ligand>
</feature>
<keyword evidence="4 9" id="KW-0227">DNA damage</keyword>
<dbReference type="GO" id="GO:0140664">
    <property type="term" value="F:ATP-dependent DNA damage sensor activity"/>
    <property type="evidence" value="ECO:0007669"/>
    <property type="project" value="InterPro"/>
</dbReference>
<comment type="function">
    <text evidence="8 9">This protein is involved in the repair of mismatches in DNA. It is possible that it carries out the mismatch recognition step. This protein has a weak ATPase activity.</text>
</comment>
<dbReference type="PANTHER" id="PTHR11361">
    <property type="entry name" value="DNA MISMATCH REPAIR PROTEIN MUTS FAMILY MEMBER"/>
    <property type="match status" value="1"/>
</dbReference>
<dbReference type="GO" id="GO:0030983">
    <property type="term" value="F:mismatched DNA binding"/>
    <property type="evidence" value="ECO:0007669"/>
    <property type="project" value="InterPro"/>
</dbReference>
<dbReference type="PANTHER" id="PTHR11361:SF34">
    <property type="entry name" value="DNA MISMATCH REPAIR PROTEIN MSH1, MITOCHONDRIAL"/>
    <property type="match status" value="1"/>
</dbReference>
<dbReference type="InterPro" id="IPR007695">
    <property type="entry name" value="DNA_mismatch_repair_MutS-lik_N"/>
</dbReference>
<dbReference type="SUPFAM" id="SSF55271">
    <property type="entry name" value="DNA repair protein MutS, domain I"/>
    <property type="match status" value="1"/>
</dbReference>
<dbReference type="InterPro" id="IPR027417">
    <property type="entry name" value="P-loop_NTPase"/>
</dbReference>
<dbReference type="KEGG" id="msch:N508_001076"/>
<dbReference type="InterPro" id="IPR016151">
    <property type="entry name" value="DNA_mismatch_repair_MutS_N"/>
</dbReference>
<protein>
    <recommendedName>
        <fullName evidence="2 9">DNA mismatch repair protein MutS</fullName>
    </recommendedName>
</protein>
<dbReference type="Pfam" id="PF05190">
    <property type="entry name" value="MutS_IV"/>
    <property type="match status" value="1"/>
</dbReference>
<comment type="similarity">
    <text evidence="1 9">Belongs to the DNA mismatch repair MutS family.</text>
</comment>
<accession>V2Q1P6</accession>
<dbReference type="GO" id="GO:0006298">
    <property type="term" value="P:mismatch repair"/>
    <property type="evidence" value="ECO:0007669"/>
    <property type="project" value="UniProtKB-UniRule"/>
</dbReference>
<gene>
    <name evidence="10" type="primary">mutS_2</name>
    <name evidence="9" type="synonym">mutS</name>
    <name evidence="10" type="ORF">N508_001076</name>
</gene>
<evidence type="ECO:0000313" key="10">
    <source>
        <dbReference type="EMBL" id="USF24001.1"/>
    </source>
</evidence>